<dbReference type="GO" id="GO:0003924">
    <property type="term" value="F:GTPase activity"/>
    <property type="evidence" value="ECO:0007669"/>
    <property type="project" value="TreeGrafter"/>
</dbReference>
<name>A0A183DFU8_9BILA</name>
<dbReference type="GO" id="GO:1904263">
    <property type="term" value="P:positive regulation of TORC1 signaling"/>
    <property type="evidence" value="ECO:0007669"/>
    <property type="project" value="TreeGrafter"/>
</dbReference>
<dbReference type="GO" id="GO:0005525">
    <property type="term" value="F:GTP binding"/>
    <property type="evidence" value="ECO:0007669"/>
    <property type="project" value="UniProtKB-UniRule"/>
</dbReference>
<organism evidence="8">
    <name type="scientific">Gongylonema pulchrum</name>
    <dbReference type="NCBI Taxonomy" id="637853"/>
    <lineage>
        <taxon>Eukaryota</taxon>
        <taxon>Metazoa</taxon>
        <taxon>Ecdysozoa</taxon>
        <taxon>Nematoda</taxon>
        <taxon>Chromadorea</taxon>
        <taxon>Rhabditida</taxon>
        <taxon>Spirurina</taxon>
        <taxon>Spiruromorpha</taxon>
        <taxon>Spiruroidea</taxon>
        <taxon>Gongylonematidae</taxon>
        <taxon>Gongylonema</taxon>
    </lineage>
</organism>
<reference evidence="6 7" key="2">
    <citation type="submission" date="2018-11" db="EMBL/GenBank/DDBJ databases">
        <authorList>
            <consortium name="Pathogen Informatics"/>
        </authorList>
    </citation>
    <scope>NUCLEOTIDE SEQUENCE [LARGE SCALE GENOMIC DNA]</scope>
</reference>
<evidence type="ECO:0000256" key="5">
    <source>
        <dbReference type="RuleBase" id="RU367014"/>
    </source>
</evidence>
<keyword evidence="7" id="KW-1185">Reference proteome</keyword>
<dbReference type="PANTHER" id="PTHR11259:SF1">
    <property type="entry name" value="RAS-RELATED GTP-BINDING PROTEIN"/>
    <property type="match status" value="1"/>
</dbReference>
<evidence type="ECO:0000313" key="8">
    <source>
        <dbReference type="WBParaSite" id="GPUH_0000759801-mRNA-1"/>
    </source>
</evidence>
<reference evidence="8" key="1">
    <citation type="submission" date="2016-06" db="UniProtKB">
        <authorList>
            <consortium name="WormBaseParasite"/>
        </authorList>
    </citation>
    <scope>IDENTIFICATION</scope>
</reference>
<dbReference type="InterPro" id="IPR006762">
    <property type="entry name" value="Gtr1_RagA"/>
</dbReference>
<dbReference type="Pfam" id="PF04670">
    <property type="entry name" value="Gtr1_RagA"/>
    <property type="match status" value="1"/>
</dbReference>
<protein>
    <submittedName>
        <fullName evidence="8">ABC transporter domain-containing protein</fullName>
    </submittedName>
</protein>
<keyword evidence="3 5" id="KW-0342">GTP-binding</keyword>
<dbReference type="GO" id="GO:0005764">
    <property type="term" value="C:lysosome"/>
    <property type="evidence" value="ECO:0007669"/>
    <property type="project" value="TreeGrafter"/>
</dbReference>
<dbReference type="GO" id="GO:0010507">
    <property type="term" value="P:negative regulation of autophagy"/>
    <property type="evidence" value="ECO:0007669"/>
    <property type="project" value="TreeGrafter"/>
</dbReference>
<accession>A0A183DFU8</accession>
<dbReference type="InterPro" id="IPR027417">
    <property type="entry name" value="P-loop_NTPase"/>
</dbReference>
<dbReference type="GO" id="GO:0009267">
    <property type="term" value="P:cellular response to starvation"/>
    <property type="evidence" value="ECO:0007669"/>
    <property type="project" value="TreeGrafter"/>
</dbReference>
<dbReference type="OrthoDB" id="10020193at2759"/>
<dbReference type="EMBL" id="UYRT01019985">
    <property type="protein sequence ID" value="VDK58896.1"/>
    <property type="molecule type" value="Genomic_DNA"/>
</dbReference>
<evidence type="ECO:0000313" key="6">
    <source>
        <dbReference type="EMBL" id="VDK58896.1"/>
    </source>
</evidence>
<proteinExistence type="inferred from homology"/>
<evidence type="ECO:0000256" key="4">
    <source>
        <dbReference type="ARBA" id="ARBA00049117"/>
    </source>
</evidence>
<evidence type="ECO:0000256" key="2">
    <source>
        <dbReference type="ARBA" id="ARBA00022741"/>
    </source>
</evidence>
<dbReference type="AlphaFoldDB" id="A0A183DFU8"/>
<keyword evidence="2 5" id="KW-0547">Nucleotide-binding</keyword>
<dbReference type="WBParaSite" id="GPUH_0000759801-mRNA-1">
    <property type="protein sequence ID" value="GPUH_0000759801-mRNA-1"/>
    <property type="gene ID" value="GPUH_0000759801"/>
</dbReference>
<evidence type="ECO:0000256" key="1">
    <source>
        <dbReference type="ARBA" id="ARBA00007756"/>
    </source>
</evidence>
<comment type="catalytic activity">
    <reaction evidence="4">
        <text>GTP + H2O = GDP + phosphate + H(+)</text>
        <dbReference type="Rhea" id="RHEA:19669"/>
        <dbReference type="ChEBI" id="CHEBI:15377"/>
        <dbReference type="ChEBI" id="CHEBI:15378"/>
        <dbReference type="ChEBI" id="CHEBI:37565"/>
        <dbReference type="ChEBI" id="CHEBI:43474"/>
        <dbReference type="ChEBI" id="CHEBI:58189"/>
    </reaction>
    <physiologicalReaction direction="left-to-right" evidence="4">
        <dbReference type="Rhea" id="RHEA:19670"/>
    </physiologicalReaction>
</comment>
<dbReference type="Proteomes" id="UP000271098">
    <property type="component" value="Unassembled WGS sequence"/>
</dbReference>
<dbReference type="Gene3D" id="3.40.50.300">
    <property type="entry name" value="P-loop containing nucleotide triphosphate hydrolases"/>
    <property type="match status" value="1"/>
</dbReference>
<evidence type="ECO:0000256" key="3">
    <source>
        <dbReference type="ARBA" id="ARBA00023134"/>
    </source>
</evidence>
<dbReference type="PANTHER" id="PTHR11259">
    <property type="entry name" value="RAS-RELATED GTP BINDING RAG/GTR YEAST"/>
    <property type="match status" value="1"/>
</dbReference>
<sequence length="93" mass="10500">MYDIVPHDLNDAFRSNCSAIRCFQEVVNLCGGWRMSSKRKVLLMGKSGSGKTSMRSIIFANYIARDTNRLGPTMEVEHAHVRSVPEISLITHF</sequence>
<comment type="similarity">
    <text evidence="1 5">Belongs to the GTR/RAG GTP-binding protein family.</text>
</comment>
<dbReference type="GO" id="GO:0005634">
    <property type="term" value="C:nucleus"/>
    <property type="evidence" value="ECO:0007669"/>
    <property type="project" value="TreeGrafter"/>
</dbReference>
<gene>
    <name evidence="6" type="ORF">GPUH_LOCUS7589</name>
</gene>
<dbReference type="GO" id="GO:1990131">
    <property type="term" value="C:Gtr1-Gtr2 GTPase complex"/>
    <property type="evidence" value="ECO:0007669"/>
    <property type="project" value="TreeGrafter"/>
</dbReference>
<dbReference type="SUPFAM" id="SSF52540">
    <property type="entry name" value="P-loop containing nucleoside triphosphate hydrolases"/>
    <property type="match status" value="1"/>
</dbReference>
<evidence type="ECO:0000313" key="7">
    <source>
        <dbReference type="Proteomes" id="UP000271098"/>
    </source>
</evidence>